<accession>A0ABS3X9D6</accession>
<gene>
    <name evidence="8" type="ORF">ITI46_09875</name>
</gene>
<evidence type="ECO:0000256" key="5">
    <source>
        <dbReference type="ARBA" id="ARBA00022840"/>
    </source>
</evidence>
<proteinExistence type="inferred from homology"/>
<dbReference type="InterPro" id="IPR003593">
    <property type="entry name" value="AAA+_ATPase"/>
</dbReference>
<sequence length="319" mass="33749">MENAIELRELTKTYGTRRGLAGLSLEVCAGEVFGFLGPNGAGKSTTIRLLLDLIRPTGGTATVLGLDPRRDGVELRGRVGYLAGDFVCDGRQNVRTYLRFLAALRGGVPQERIDGLADRLGLDQSAKIKKLSKGNRQKVGLVQAFMHTPELLVLDEPTSGLDPLVQQTFLDLVSEAAAQGQTVFMSSHVMAEVEAVADRVGIIRDGRLVALDTVAGLRAGTVRDVRITFADPVPEAAFAQIEGAQQLRLDGHGTTLTGRLTGSPDPLVKALARYTVTGIRLTEPALDELFHSYYAGAEAAPRTTPAGTATTAGTAGTAA</sequence>
<keyword evidence="6" id="KW-0046">Antibiotic resistance</keyword>
<dbReference type="InterPro" id="IPR017871">
    <property type="entry name" value="ABC_transporter-like_CS"/>
</dbReference>
<dbReference type="Proteomes" id="UP001519064">
    <property type="component" value="Unassembled WGS sequence"/>
</dbReference>
<dbReference type="SMART" id="SM00382">
    <property type="entry name" value="AAA"/>
    <property type="match status" value="1"/>
</dbReference>
<evidence type="ECO:0000313" key="8">
    <source>
        <dbReference type="EMBL" id="MBO8191978.1"/>
    </source>
</evidence>
<feature type="domain" description="ABC transporter" evidence="7">
    <location>
        <begin position="5"/>
        <end position="230"/>
    </location>
</feature>
<dbReference type="GO" id="GO:0005524">
    <property type="term" value="F:ATP binding"/>
    <property type="evidence" value="ECO:0007669"/>
    <property type="project" value="UniProtKB-KW"/>
</dbReference>
<dbReference type="InterPro" id="IPR003439">
    <property type="entry name" value="ABC_transporter-like_ATP-bd"/>
</dbReference>
<evidence type="ECO:0000256" key="3">
    <source>
        <dbReference type="ARBA" id="ARBA00022448"/>
    </source>
</evidence>
<keyword evidence="4" id="KW-0547">Nucleotide-binding</keyword>
<comment type="caution">
    <text evidence="8">The sequence shown here is derived from an EMBL/GenBank/DDBJ whole genome shotgun (WGS) entry which is preliminary data.</text>
</comment>
<dbReference type="RefSeq" id="WP_209239070.1">
    <property type="nucleotide sequence ID" value="NZ_JADKMA010000036.1"/>
</dbReference>
<dbReference type="PANTHER" id="PTHR42711">
    <property type="entry name" value="ABC TRANSPORTER ATP-BINDING PROTEIN"/>
    <property type="match status" value="1"/>
</dbReference>
<dbReference type="SUPFAM" id="SSF52540">
    <property type="entry name" value="P-loop containing nucleoside triphosphate hydrolases"/>
    <property type="match status" value="1"/>
</dbReference>
<comment type="subcellular location">
    <subcellularLocation>
        <location evidence="1">Cell membrane</location>
        <topology evidence="1">Peripheral membrane protein</topology>
    </subcellularLocation>
</comment>
<comment type="similarity">
    <text evidence="2">Belongs to the ABC transporter superfamily.</text>
</comment>
<dbReference type="InterPro" id="IPR027417">
    <property type="entry name" value="P-loop_NTPase"/>
</dbReference>
<evidence type="ECO:0000259" key="7">
    <source>
        <dbReference type="PROSITE" id="PS50893"/>
    </source>
</evidence>
<evidence type="ECO:0000256" key="4">
    <source>
        <dbReference type="ARBA" id="ARBA00022741"/>
    </source>
</evidence>
<evidence type="ECO:0000256" key="1">
    <source>
        <dbReference type="ARBA" id="ARBA00004202"/>
    </source>
</evidence>
<dbReference type="Gene3D" id="3.40.50.300">
    <property type="entry name" value="P-loop containing nucleotide triphosphate hydrolases"/>
    <property type="match status" value="1"/>
</dbReference>
<keyword evidence="3" id="KW-0813">Transport</keyword>
<keyword evidence="9" id="KW-1185">Reference proteome</keyword>
<evidence type="ECO:0000256" key="2">
    <source>
        <dbReference type="ARBA" id="ARBA00005417"/>
    </source>
</evidence>
<evidence type="ECO:0000313" key="9">
    <source>
        <dbReference type="Proteomes" id="UP001519064"/>
    </source>
</evidence>
<dbReference type="PROSITE" id="PS00211">
    <property type="entry name" value="ABC_TRANSPORTER_1"/>
    <property type="match status" value="1"/>
</dbReference>
<evidence type="ECO:0000256" key="6">
    <source>
        <dbReference type="ARBA" id="ARBA00023251"/>
    </source>
</evidence>
<dbReference type="CDD" id="cd03230">
    <property type="entry name" value="ABC_DR_subfamily_A"/>
    <property type="match status" value="1"/>
</dbReference>
<keyword evidence="5 8" id="KW-0067">ATP-binding</keyword>
<dbReference type="InterPro" id="IPR050763">
    <property type="entry name" value="ABC_transporter_ATP-binding"/>
</dbReference>
<protein>
    <submittedName>
        <fullName evidence="8">ABC transporter ATP-binding protein</fullName>
    </submittedName>
</protein>
<dbReference type="EMBL" id="JADKMA010000036">
    <property type="protein sequence ID" value="MBO8191978.1"/>
    <property type="molecule type" value="Genomic_DNA"/>
</dbReference>
<dbReference type="Pfam" id="PF00005">
    <property type="entry name" value="ABC_tran"/>
    <property type="match status" value="1"/>
</dbReference>
<dbReference type="PANTHER" id="PTHR42711:SF5">
    <property type="entry name" value="ABC TRANSPORTER ATP-BINDING PROTEIN NATA"/>
    <property type="match status" value="1"/>
</dbReference>
<reference evidence="8 9" key="1">
    <citation type="submission" date="2020-11" db="EMBL/GenBank/DDBJ databases">
        <title>Streptomyces spirodelae sp. nov., isolated from duckweed.</title>
        <authorList>
            <person name="Saimee Y."/>
            <person name="Duangmal K."/>
        </authorList>
    </citation>
    <scope>NUCLEOTIDE SEQUENCE [LARGE SCALE GENOMIC DNA]</scope>
    <source>
        <strain evidence="8 9">S16-07</strain>
    </source>
</reference>
<organism evidence="8 9">
    <name type="scientific">Streptomyces oryzae</name>
    <dbReference type="NCBI Taxonomy" id="1434886"/>
    <lineage>
        <taxon>Bacteria</taxon>
        <taxon>Bacillati</taxon>
        <taxon>Actinomycetota</taxon>
        <taxon>Actinomycetes</taxon>
        <taxon>Kitasatosporales</taxon>
        <taxon>Streptomycetaceae</taxon>
        <taxon>Streptomyces</taxon>
    </lineage>
</organism>
<dbReference type="PROSITE" id="PS50893">
    <property type="entry name" value="ABC_TRANSPORTER_2"/>
    <property type="match status" value="1"/>
</dbReference>
<name>A0ABS3X9D6_9ACTN</name>